<organism evidence="3 4">
    <name type="scientific">Linum trigynum</name>
    <dbReference type="NCBI Taxonomy" id="586398"/>
    <lineage>
        <taxon>Eukaryota</taxon>
        <taxon>Viridiplantae</taxon>
        <taxon>Streptophyta</taxon>
        <taxon>Embryophyta</taxon>
        <taxon>Tracheophyta</taxon>
        <taxon>Spermatophyta</taxon>
        <taxon>Magnoliopsida</taxon>
        <taxon>eudicotyledons</taxon>
        <taxon>Gunneridae</taxon>
        <taxon>Pentapetalae</taxon>
        <taxon>rosids</taxon>
        <taxon>fabids</taxon>
        <taxon>Malpighiales</taxon>
        <taxon>Linaceae</taxon>
        <taxon>Linum</taxon>
    </lineage>
</organism>
<evidence type="ECO:0000313" key="3">
    <source>
        <dbReference type="EMBL" id="CAL1368545.1"/>
    </source>
</evidence>
<keyword evidence="4" id="KW-1185">Reference proteome</keyword>
<evidence type="ECO:0000256" key="1">
    <source>
        <dbReference type="SAM" id="SignalP"/>
    </source>
</evidence>
<gene>
    <name evidence="3" type="ORF">LTRI10_LOCUS11624</name>
</gene>
<dbReference type="Pfam" id="PF07727">
    <property type="entry name" value="RVT_2"/>
    <property type="match status" value="1"/>
</dbReference>
<dbReference type="EMBL" id="OZ034815">
    <property type="protein sequence ID" value="CAL1368545.1"/>
    <property type="molecule type" value="Genomic_DNA"/>
</dbReference>
<proteinExistence type="predicted"/>
<accession>A0AAV2D843</accession>
<dbReference type="AlphaFoldDB" id="A0AAV2D843"/>
<dbReference type="InterPro" id="IPR043502">
    <property type="entry name" value="DNA/RNA_pol_sf"/>
</dbReference>
<feature type="domain" description="Reverse transcriptase Ty1/copia-type" evidence="2">
    <location>
        <begin position="165"/>
        <end position="291"/>
    </location>
</feature>
<dbReference type="SUPFAM" id="SSF56672">
    <property type="entry name" value="DNA/RNA polymerases"/>
    <property type="match status" value="1"/>
</dbReference>
<dbReference type="InterPro" id="IPR013103">
    <property type="entry name" value="RVT_2"/>
</dbReference>
<dbReference type="Proteomes" id="UP001497516">
    <property type="component" value="Chromosome 2"/>
</dbReference>
<protein>
    <recommendedName>
        <fullName evidence="2">Reverse transcriptase Ty1/copia-type domain-containing protein</fullName>
    </recommendedName>
</protein>
<feature type="chain" id="PRO_5043864258" description="Reverse transcriptase Ty1/copia-type domain-containing protein" evidence="1">
    <location>
        <begin position="19"/>
        <end position="330"/>
    </location>
</feature>
<evidence type="ECO:0000313" key="4">
    <source>
        <dbReference type="Proteomes" id="UP001497516"/>
    </source>
</evidence>
<keyword evidence="1" id="KW-0732">Signal</keyword>
<feature type="signal peptide" evidence="1">
    <location>
        <begin position="1"/>
        <end position="18"/>
    </location>
</feature>
<evidence type="ECO:0000259" key="2">
    <source>
        <dbReference type="Pfam" id="PF07727"/>
    </source>
</evidence>
<name>A0AAV2D843_9ROSI</name>
<sequence>MISHLILFLLLLFLLLHLYPPPHLPTQFFFTTSCPSINCFFSIPTCPTPSTFSFSFSSPATPPPTNQPPLRHFDRHIKPPTHLVKEYHYYLSQSSSSASDQLQQQIPRPMYALSSMVSYDKLTPSYRKFVLGISSYQGPNSYKEASQLEDRNNAMKQEVKDLLKNQTWDVVELPPGKKPIGNKWVYRIKVPQDGSSERFKARVIAKGNTEQEGVDYQDTSAPVIKMTIIRTFLAIAALRNWHIHKLDVNNAFLHGDLQEEVHMTLPKGYDPPPCFINPICRLKKSLYGLSRHLDSGFQNSQTNFNKLVMFQVNQIIPCFIKPLIQVILAY</sequence>
<reference evidence="3 4" key="1">
    <citation type="submission" date="2024-04" db="EMBL/GenBank/DDBJ databases">
        <authorList>
            <person name="Fracassetti M."/>
        </authorList>
    </citation>
    <scope>NUCLEOTIDE SEQUENCE [LARGE SCALE GENOMIC DNA]</scope>
</reference>